<dbReference type="InterPro" id="IPR055259">
    <property type="entry name" value="YkvP/CgeB_Glyco_trans-like"/>
</dbReference>
<evidence type="ECO:0000256" key="1">
    <source>
        <dbReference type="SAM" id="Coils"/>
    </source>
</evidence>
<protein>
    <submittedName>
        <fullName evidence="3">Glycosyltransferase</fullName>
    </submittedName>
</protein>
<dbReference type="EMBL" id="JAGDYL010000015">
    <property type="protein sequence ID" value="MBO1805553.1"/>
    <property type="molecule type" value="Genomic_DNA"/>
</dbReference>
<dbReference type="Proteomes" id="UP000664398">
    <property type="component" value="Unassembled WGS sequence"/>
</dbReference>
<dbReference type="AlphaFoldDB" id="A0A939RYC1"/>
<sequence length="427" mass="47300">MSHESAPPRGGTIASAHTRLLEGTFADDRAENVLFKVYSVDLEEGRGDLFVALGLARALDALGWGVAFQGRDEWLEAVPAGTTVCVSMIQGIPLTGLGEEIVRIAWARNWVREWATSPILLQHDGVLASSSAAATHLAEAFEGLTGVLPIGADTEMFRSTGEERDLAVSTTMNYWGYDRGMLGMLRDLRAADGIHWYGHREGAPLELSPDVVVEPMLEYAEVADVYARSRVVLDDMTPSTHEFGNQNSRLFEALATGALVITNCREGLEELGLGETPVAENASELQRLLDLYLEDEEKRSSLVARLQAVVLERHSFARRAEVFVDFVSRARSEFPSRPLRWRCAELMQRGAEQERLVDELQARNQTLASQNRALAAEMQRLKDRIDHGDAQMLQGMQELRAENEALRGSTVFRFAHAVGRMLPGRRG</sequence>
<keyword evidence="1" id="KW-0175">Coiled coil</keyword>
<comment type="caution">
    <text evidence="3">The sequence shown here is derived from an EMBL/GenBank/DDBJ whole genome shotgun (WGS) entry which is preliminary data.</text>
</comment>
<accession>A0A939RYC1</accession>
<evidence type="ECO:0000313" key="3">
    <source>
        <dbReference type="EMBL" id="MBO1805553.1"/>
    </source>
</evidence>
<dbReference type="Pfam" id="PF13524">
    <property type="entry name" value="Glyco_trans_1_2"/>
    <property type="match status" value="1"/>
</dbReference>
<dbReference type="SUPFAM" id="SSF53756">
    <property type="entry name" value="UDP-Glycosyltransferase/glycogen phosphorylase"/>
    <property type="match status" value="1"/>
</dbReference>
<feature type="domain" description="Spore protein YkvP/CgeB glycosyl transferase-like" evidence="2">
    <location>
        <begin position="203"/>
        <end position="324"/>
    </location>
</feature>
<organism evidence="3 4">
    <name type="scientific">Leucobacter ruminantium</name>
    <dbReference type="NCBI Taxonomy" id="1289170"/>
    <lineage>
        <taxon>Bacteria</taxon>
        <taxon>Bacillati</taxon>
        <taxon>Actinomycetota</taxon>
        <taxon>Actinomycetes</taxon>
        <taxon>Micrococcales</taxon>
        <taxon>Microbacteriaceae</taxon>
        <taxon>Leucobacter</taxon>
    </lineage>
</organism>
<proteinExistence type="predicted"/>
<evidence type="ECO:0000313" key="4">
    <source>
        <dbReference type="Proteomes" id="UP000664398"/>
    </source>
</evidence>
<reference evidence="3" key="1">
    <citation type="submission" date="2021-03" db="EMBL/GenBank/DDBJ databases">
        <title>Leucobacter chromiisoli sp. nov., isolated from chromium-containing soil of chemical plant.</title>
        <authorList>
            <person name="Xu Z."/>
        </authorList>
    </citation>
    <scope>NUCLEOTIDE SEQUENCE</scope>
    <source>
        <strain evidence="3">A2</strain>
    </source>
</reference>
<dbReference type="Gene3D" id="3.40.50.2000">
    <property type="entry name" value="Glycogen Phosphorylase B"/>
    <property type="match status" value="1"/>
</dbReference>
<name>A0A939RYC1_9MICO</name>
<dbReference type="RefSeq" id="WP_208046029.1">
    <property type="nucleotide sequence ID" value="NZ_JAGDYL010000015.1"/>
</dbReference>
<gene>
    <name evidence="3" type="ORF">J4H91_09510</name>
</gene>
<keyword evidence="4" id="KW-1185">Reference proteome</keyword>
<evidence type="ECO:0000259" key="2">
    <source>
        <dbReference type="Pfam" id="PF13524"/>
    </source>
</evidence>
<feature type="coiled-coil region" evidence="1">
    <location>
        <begin position="343"/>
        <end position="384"/>
    </location>
</feature>